<keyword evidence="8" id="KW-0411">Iron-sulfur</keyword>
<dbReference type="SUPFAM" id="SSF54862">
    <property type="entry name" value="4Fe-4S ferredoxins"/>
    <property type="match status" value="1"/>
</dbReference>
<feature type="domain" description="4Fe-4S ferredoxin-type" evidence="9">
    <location>
        <begin position="527"/>
        <end position="556"/>
    </location>
</feature>
<dbReference type="InterPro" id="IPR039650">
    <property type="entry name" value="HdrA-like"/>
</dbReference>
<dbReference type="GO" id="GO:0051539">
    <property type="term" value="F:4 iron, 4 sulfur cluster binding"/>
    <property type="evidence" value="ECO:0007669"/>
    <property type="project" value="UniProtKB-KW"/>
</dbReference>
<comment type="cofactor">
    <cofactor evidence="1">
        <name>FAD</name>
        <dbReference type="ChEBI" id="CHEBI:57692"/>
    </cofactor>
</comment>
<comment type="caution">
    <text evidence="10">The sequence shown here is derived from an EMBL/GenBank/DDBJ whole genome shotgun (WGS) entry which is preliminary data.</text>
</comment>
<evidence type="ECO:0000256" key="5">
    <source>
        <dbReference type="ARBA" id="ARBA00022827"/>
    </source>
</evidence>
<keyword evidence="7" id="KW-0408">Iron</keyword>
<feature type="domain" description="4Fe-4S ferredoxin-type" evidence="9">
    <location>
        <begin position="497"/>
        <end position="526"/>
    </location>
</feature>
<dbReference type="PRINTS" id="PR00411">
    <property type="entry name" value="PNDRDTASEI"/>
</dbReference>
<dbReference type="PROSITE" id="PS51379">
    <property type="entry name" value="4FE4S_FER_2"/>
    <property type="match status" value="2"/>
</dbReference>
<dbReference type="EMBL" id="DTGT01000273">
    <property type="protein sequence ID" value="HGH61383.1"/>
    <property type="molecule type" value="Genomic_DNA"/>
</dbReference>
<dbReference type="Gene3D" id="3.30.70.20">
    <property type="match status" value="1"/>
</dbReference>
<comment type="similarity">
    <text evidence="2">Belongs to the HdrA family.</text>
</comment>
<dbReference type="AlphaFoldDB" id="A0A7C4ASI1"/>
<keyword evidence="6" id="KW-0560">Oxidoreductase</keyword>
<evidence type="ECO:0000256" key="8">
    <source>
        <dbReference type="ARBA" id="ARBA00023014"/>
    </source>
</evidence>
<protein>
    <submittedName>
        <fullName evidence="10">FAD-dependent oxidoreductase</fullName>
    </submittedName>
</protein>
<accession>A0A7C4ASI1</accession>
<evidence type="ECO:0000256" key="4">
    <source>
        <dbReference type="ARBA" id="ARBA00022723"/>
    </source>
</evidence>
<dbReference type="Pfam" id="PF02662">
    <property type="entry name" value="FlpD"/>
    <property type="match status" value="1"/>
</dbReference>
<evidence type="ECO:0000256" key="6">
    <source>
        <dbReference type="ARBA" id="ARBA00023002"/>
    </source>
</evidence>
<keyword evidence="5" id="KW-0274">FAD</keyword>
<dbReference type="Pfam" id="PF13187">
    <property type="entry name" value="Fer4_9"/>
    <property type="match status" value="1"/>
</dbReference>
<reference evidence="10" key="1">
    <citation type="journal article" date="2020" name="mSystems">
        <title>Genome- and Community-Level Interaction Insights into Carbon Utilization and Element Cycling Functions of Hydrothermarchaeota in Hydrothermal Sediment.</title>
        <authorList>
            <person name="Zhou Z."/>
            <person name="Liu Y."/>
            <person name="Xu W."/>
            <person name="Pan J."/>
            <person name="Luo Z.H."/>
            <person name="Li M."/>
        </authorList>
    </citation>
    <scope>NUCLEOTIDE SEQUENCE [LARGE SCALE GENOMIC DNA]</scope>
    <source>
        <strain evidence="10">SpSt-769</strain>
    </source>
</reference>
<dbReference type="InterPro" id="IPR003813">
    <property type="entry name" value="MvhD/FlpD"/>
</dbReference>
<name>A0A7C4ASI1_9BACT</name>
<evidence type="ECO:0000256" key="7">
    <source>
        <dbReference type="ARBA" id="ARBA00023004"/>
    </source>
</evidence>
<sequence>MDQKIGVYLCSGCGIGESLDLDALKTVAEEFNIAKCEIHPQLCSSDGVKVLNADVASGEANCLVLGACSGRVKTDEFSFDPMTTVVERLNLREHVTWCQPSGAEDTQMMAEDYLRMAVTRVEKTTLPSPYVEATDKTILVIGGGVAGLQAALDAAAAKYQVVLIEKEPQLGGYLAKCHKNTPTKPPYQELEDVTVQELIDQVSSHPGIKVLTNTTIQKIAGAPGMFDVTTNNGEGAFRVGSIVLAAGWKPYDANKLEHLSYGKFPDVITNVQMEEMAKSGKIACPSDGSTPGVTAFIQCAGSRDPNHLPYCSAVCCRVSLKQALYVKEQDPEAKVFVFYKDMRTPEQHEEFYKKVQKDGVVFVKTDTAKISISEGSERKLCIEATDELLGEPVMVEADLAVLATGMQPAVLDDPILNLEYRQGPALPELKYGFPDSHFVCFPYETRRTGIYAAGCVRQPMTATRAGGDGAGAALKAIQCVELTSQGKAVHPRAGDLSYPDLFIQRCTQCKRCTEECPFGMYNEDVKGTPLPHPTRCRRCAICMGSCPERIISFNNYSVDMIGSMIKSIGVPEEYEEKPRIVGLICENDAFPALDMVGIHRLQYPPWVRFIPLRCLGSLNLVWIADALSKGIDGIILFGCKHGDDYQCHFIKGSELANTRMEKIKETLDRLVLESERIRLEQISIDDYYRIPQILEEFTAKLEELGPNPYKGF</sequence>
<evidence type="ECO:0000259" key="9">
    <source>
        <dbReference type="PROSITE" id="PS51379"/>
    </source>
</evidence>
<dbReference type="Gene3D" id="3.50.50.60">
    <property type="entry name" value="FAD/NAD(P)-binding domain"/>
    <property type="match status" value="2"/>
</dbReference>
<dbReference type="PANTHER" id="PTHR43498">
    <property type="entry name" value="FERREDOXIN:COB-COM HETERODISULFIDE REDUCTASE SUBUNIT A"/>
    <property type="match status" value="1"/>
</dbReference>
<dbReference type="PANTHER" id="PTHR43498:SF1">
    <property type="entry name" value="COB--COM HETERODISULFIDE REDUCTASE IRON-SULFUR SUBUNIT A"/>
    <property type="match status" value="1"/>
</dbReference>
<dbReference type="SUPFAM" id="SSF51905">
    <property type="entry name" value="FAD/NAD(P)-binding domain"/>
    <property type="match status" value="1"/>
</dbReference>
<dbReference type="Pfam" id="PF12831">
    <property type="entry name" value="FAD_oxidored"/>
    <property type="match status" value="1"/>
</dbReference>
<evidence type="ECO:0000256" key="2">
    <source>
        <dbReference type="ARBA" id="ARBA00006561"/>
    </source>
</evidence>
<dbReference type="InterPro" id="IPR017900">
    <property type="entry name" value="4Fe4S_Fe_S_CS"/>
</dbReference>
<evidence type="ECO:0000256" key="3">
    <source>
        <dbReference type="ARBA" id="ARBA00022485"/>
    </source>
</evidence>
<dbReference type="InterPro" id="IPR017896">
    <property type="entry name" value="4Fe4S_Fe-S-bd"/>
</dbReference>
<dbReference type="PROSITE" id="PS00198">
    <property type="entry name" value="4FE4S_FER_1"/>
    <property type="match status" value="2"/>
</dbReference>
<evidence type="ECO:0000313" key="10">
    <source>
        <dbReference type="EMBL" id="HGH61383.1"/>
    </source>
</evidence>
<keyword evidence="3" id="KW-0004">4Fe-4S</keyword>
<keyword evidence="4" id="KW-0479">Metal-binding</keyword>
<gene>
    <name evidence="10" type="ORF">ENV54_08810</name>
</gene>
<keyword evidence="5" id="KW-0285">Flavoprotein</keyword>
<organism evidence="10">
    <name type="scientific">Desulfomonile tiedjei</name>
    <dbReference type="NCBI Taxonomy" id="2358"/>
    <lineage>
        <taxon>Bacteria</taxon>
        <taxon>Pseudomonadati</taxon>
        <taxon>Thermodesulfobacteriota</taxon>
        <taxon>Desulfomonilia</taxon>
        <taxon>Desulfomonilales</taxon>
        <taxon>Desulfomonilaceae</taxon>
        <taxon>Desulfomonile</taxon>
    </lineage>
</organism>
<proteinExistence type="inferred from homology"/>
<dbReference type="GO" id="GO:0016491">
    <property type="term" value="F:oxidoreductase activity"/>
    <property type="evidence" value="ECO:0007669"/>
    <property type="project" value="UniProtKB-KW"/>
</dbReference>
<dbReference type="GO" id="GO:0046872">
    <property type="term" value="F:metal ion binding"/>
    <property type="evidence" value="ECO:0007669"/>
    <property type="project" value="UniProtKB-KW"/>
</dbReference>
<evidence type="ECO:0000256" key="1">
    <source>
        <dbReference type="ARBA" id="ARBA00001974"/>
    </source>
</evidence>
<dbReference type="InterPro" id="IPR036188">
    <property type="entry name" value="FAD/NAD-bd_sf"/>
</dbReference>